<evidence type="ECO:0000313" key="1">
    <source>
        <dbReference type="EMBL" id="EHI53777.1"/>
    </source>
</evidence>
<gene>
    <name evidence="1" type="ORF">IYQ_03938</name>
</gene>
<keyword evidence="2" id="KW-1185">Reference proteome</keyword>
<name>A0ABP2N5F2_AERSS</name>
<protein>
    <submittedName>
        <fullName evidence="1">Uncharacterized protein</fullName>
    </submittedName>
</protein>
<reference evidence="1 2" key="1">
    <citation type="journal article" date="2012" name="Front. Microbiol.">
        <title>Draft Genome Sequence of the Virulent Strain 01-B526 of the Fish Pathogen Aeromonas salmonicida.</title>
        <authorList>
            <person name="Charette S.J."/>
            <person name="Brochu F."/>
            <person name="Boyle B."/>
            <person name="Filion G."/>
            <person name="Tanaka K.H."/>
            <person name="Derome N."/>
        </authorList>
    </citation>
    <scope>NUCLEOTIDE SEQUENCE [LARGE SCALE GENOMIC DNA]</scope>
    <source>
        <strain evidence="1 2">01-B526</strain>
    </source>
</reference>
<comment type="caution">
    <text evidence="1">The sequence shown here is derived from an EMBL/GenBank/DDBJ whole genome shotgun (WGS) entry which is preliminary data.</text>
</comment>
<sequence length="57" mass="6334">MDPLGDLCEIFASDAYPLFPIGDKLVTTACIATEIVTKPGNKTNITCRIHFYVFIKQ</sequence>
<accession>A0ABP2N5F2</accession>
<dbReference type="Proteomes" id="UP000006428">
    <property type="component" value="Unassembled WGS sequence"/>
</dbReference>
<dbReference type="EMBL" id="AGVO01000013">
    <property type="protein sequence ID" value="EHI53777.1"/>
    <property type="molecule type" value="Genomic_DNA"/>
</dbReference>
<organism evidence="1 2">
    <name type="scientific">Aeromonas salmonicida subsp. salmonicida 01-B526</name>
    <dbReference type="NCBI Taxonomy" id="1076135"/>
    <lineage>
        <taxon>Bacteria</taxon>
        <taxon>Pseudomonadati</taxon>
        <taxon>Pseudomonadota</taxon>
        <taxon>Gammaproteobacteria</taxon>
        <taxon>Aeromonadales</taxon>
        <taxon>Aeromonadaceae</taxon>
        <taxon>Aeromonas</taxon>
    </lineage>
</organism>
<evidence type="ECO:0000313" key="2">
    <source>
        <dbReference type="Proteomes" id="UP000006428"/>
    </source>
</evidence>
<proteinExistence type="predicted"/>